<feature type="non-terminal residue" evidence="1">
    <location>
        <position position="31"/>
    </location>
</feature>
<dbReference type="AlphaFoldDB" id="A0A3B0VSK3"/>
<accession>A0A3B0VSK3</accession>
<gene>
    <name evidence="1" type="ORF">MNBD_CHLOROFLEXI01-569</name>
</gene>
<dbReference type="Gene3D" id="2.30.30.240">
    <property type="entry name" value="PRC-barrel domain"/>
    <property type="match status" value="1"/>
</dbReference>
<evidence type="ECO:0008006" key="2">
    <source>
        <dbReference type="Google" id="ProtNLM"/>
    </source>
</evidence>
<dbReference type="EMBL" id="UOEU01001028">
    <property type="protein sequence ID" value="VAW43113.1"/>
    <property type="molecule type" value="Genomic_DNA"/>
</dbReference>
<organism evidence="1">
    <name type="scientific">hydrothermal vent metagenome</name>
    <dbReference type="NCBI Taxonomy" id="652676"/>
    <lineage>
        <taxon>unclassified sequences</taxon>
        <taxon>metagenomes</taxon>
        <taxon>ecological metagenomes</taxon>
    </lineage>
</organism>
<evidence type="ECO:0000313" key="1">
    <source>
        <dbReference type="EMBL" id="VAW43113.1"/>
    </source>
</evidence>
<protein>
    <recommendedName>
        <fullName evidence="2">PRC-barrel domain-containing protein</fullName>
    </recommendedName>
</protein>
<name>A0A3B0VSK3_9ZZZZ</name>
<reference evidence="1" key="1">
    <citation type="submission" date="2018-06" db="EMBL/GenBank/DDBJ databases">
        <authorList>
            <person name="Zhirakovskaya E."/>
        </authorList>
    </citation>
    <scope>NUCLEOTIDE SEQUENCE</scope>
</reference>
<sequence length="31" mass="3360">MRLGKDLVGKPIISITDGRSLGNAKDIYINT</sequence>
<proteinExistence type="predicted"/>